<accession>A0A1I7D242</accession>
<dbReference type="STRING" id="1296565.SAMN05660657_05200"/>
<dbReference type="Gene3D" id="3.10.450.50">
    <property type="match status" value="1"/>
</dbReference>
<dbReference type="RefSeq" id="WP_175551806.1">
    <property type="nucleotide sequence ID" value="NZ_FPBA01000031.1"/>
</dbReference>
<dbReference type="Proteomes" id="UP000199546">
    <property type="component" value="Unassembled WGS sequence"/>
</dbReference>
<sequence>MRSAPDGAGRPGQAWSHRSGKVDLRPLAPGDWSPEALTARAQIAEAFSRFGTAFDEARVDVLCSCFTDDALFEVGLGSAEPRTRFGSRQEIAEQLPGRIAAQADQRRHLMGNVLVEQLDLEAGTAKALAYSVVTVASDGLSLGASVIYTSELRREDDGCWRFSSFFIGMDEYLPTSRQDGSA</sequence>
<feature type="region of interest" description="Disordered" evidence="1">
    <location>
        <begin position="1"/>
        <end position="29"/>
    </location>
</feature>
<proteinExistence type="predicted"/>
<gene>
    <name evidence="3" type="ORF">SAMN05660657_05200</name>
</gene>
<organism evidence="3 4">
    <name type="scientific">Geodermatophilus amargosae</name>
    <dbReference type="NCBI Taxonomy" id="1296565"/>
    <lineage>
        <taxon>Bacteria</taxon>
        <taxon>Bacillati</taxon>
        <taxon>Actinomycetota</taxon>
        <taxon>Actinomycetes</taxon>
        <taxon>Geodermatophilales</taxon>
        <taxon>Geodermatophilaceae</taxon>
        <taxon>Geodermatophilus</taxon>
    </lineage>
</organism>
<evidence type="ECO:0000313" key="3">
    <source>
        <dbReference type="EMBL" id="SFU05739.1"/>
    </source>
</evidence>
<dbReference type="InterPro" id="IPR032710">
    <property type="entry name" value="NTF2-like_dom_sf"/>
</dbReference>
<keyword evidence="4" id="KW-1185">Reference proteome</keyword>
<reference evidence="4" key="1">
    <citation type="submission" date="2016-10" db="EMBL/GenBank/DDBJ databases">
        <authorList>
            <person name="Varghese N."/>
            <person name="Submissions S."/>
        </authorList>
    </citation>
    <scope>NUCLEOTIDE SEQUENCE [LARGE SCALE GENOMIC DNA]</scope>
    <source>
        <strain evidence="4">DSM 46136</strain>
    </source>
</reference>
<dbReference type="AlphaFoldDB" id="A0A1I7D242"/>
<dbReference type="InterPro" id="IPR037401">
    <property type="entry name" value="SnoaL-like"/>
</dbReference>
<name>A0A1I7D242_9ACTN</name>
<feature type="domain" description="SnoaL-like" evidence="2">
    <location>
        <begin position="36"/>
        <end position="164"/>
    </location>
</feature>
<dbReference type="EMBL" id="FPBA01000031">
    <property type="protein sequence ID" value="SFU05739.1"/>
    <property type="molecule type" value="Genomic_DNA"/>
</dbReference>
<protein>
    <submittedName>
        <fullName evidence="3">SnoaL-like domain-containing protein</fullName>
    </submittedName>
</protein>
<evidence type="ECO:0000259" key="2">
    <source>
        <dbReference type="Pfam" id="PF13577"/>
    </source>
</evidence>
<evidence type="ECO:0000256" key="1">
    <source>
        <dbReference type="SAM" id="MobiDB-lite"/>
    </source>
</evidence>
<evidence type="ECO:0000313" key="4">
    <source>
        <dbReference type="Proteomes" id="UP000199546"/>
    </source>
</evidence>
<dbReference type="Pfam" id="PF13577">
    <property type="entry name" value="SnoaL_4"/>
    <property type="match status" value="1"/>
</dbReference>
<dbReference type="SUPFAM" id="SSF54427">
    <property type="entry name" value="NTF2-like"/>
    <property type="match status" value="1"/>
</dbReference>